<proteinExistence type="predicted"/>
<dbReference type="PANTHER" id="PTHR28027:SF2">
    <property type="entry name" value="TRANSCRIPTIONAL REGULATOR MIT1"/>
    <property type="match status" value="1"/>
</dbReference>
<feature type="compositionally biased region" description="Pro residues" evidence="1">
    <location>
        <begin position="192"/>
        <end position="201"/>
    </location>
</feature>
<accession>A0A507FJ21</accession>
<dbReference type="OrthoDB" id="2122056at2759"/>
<dbReference type="Proteomes" id="UP000320333">
    <property type="component" value="Unassembled WGS sequence"/>
</dbReference>
<name>A0A507FJ21_9FUNG</name>
<comment type="caution">
    <text evidence="2">The sequence shown here is derived from an EMBL/GenBank/DDBJ whole genome shotgun (WGS) entry which is preliminary data.</text>
</comment>
<evidence type="ECO:0000313" key="3">
    <source>
        <dbReference type="Proteomes" id="UP000320333"/>
    </source>
</evidence>
<dbReference type="PANTHER" id="PTHR28027">
    <property type="entry name" value="TRANSCRIPTIONAL REGULATOR MIT1"/>
    <property type="match status" value="1"/>
</dbReference>
<sequence>MQLDEDEPLKSIETFYGFVKDPEDAQILVNACVQGALPVIGDMPLAGSRTEPIRSGSVVVFCENSESMRVRWRDGILWSCSKISQQFLLYREVANANAEVPQQRERHSNFVVQNVRPNTKLIPNGLAKRTISLRGADGFRYRIISYFHPRDVDHIYKQTTRGGTLKRPSDLSELHQFKGLHLATPTTTPATPATPAPPPQPAQQQQQHHHHQNEEIEPELILMSLHKPRAIPSMNTSSSGLATPPKVSSTPVVLRAQPANETKETKKVALVPLESVYINLSGLSGWKGESVLLAPLRPSSDIKLF</sequence>
<evidence type="ECO:0000256" key="1">
    <source>
        <dbReference type="SAM" id="MobiDB-lite"/>
    </source>
</evidence>
<gene>
    <name evidence="2" type="ORF">CcCBS67573_g03342</name>
</gene>
<dbReference type="EMBL" id="QEAP01000083">
    <property type="protein sequence ID" value="TPX75388.1"/>
    <property type="molecule type" value="Genomic_DNA"/>
</dbReference>
<dbReference type="InterPro" id="IPR018608">
    <property type="entry name" value="Gti1/Pac2"/>
</dbReference>
<dbReference type="AlphaFoldDB" id="A0A507FJ21"/>
<keyword evidence="3" id="KW-1185">Reference proteome</keyword>
<dbReference type="Pfam" id="PF09729">
    <property type="entry name" value="Gti1_Pac2"/>
    <property type="match status" value="1"/>
</dbReference>
<reference evidence="2 3" key="1">
    <citation type="journal article" date="2019" name="Sci. Rep.">
        <title>Comparative genomics of chytrid fungi reveal insights into the obligate biotrophic and pathogenic lifestyle of Synchytrium endobioticum.</title>
        <authorList>
            <person name="van de Vossenberg B.T.L.H."/>
            <person name="Warris S."/>
            <person name="Nguyen H.D.T."/>
            <person name="van Gent-Pelzer M.P.E."/>
            <person name="Joly D.L."/>
            <person name="van de Geest H.C."/>
            <person name="Bonants P.J.M."/>
            <person name="Smith D.S."/>
            <person name="Levesque C.A."/>
            <person name="van der Lee T.A.J."/>
        </authorList>
    </citation>
    <scope>NUCLEOTIDE SEQUENCE [LARGE SCALE GENOMIC DNA]</scope>
    <source>
        <strain evidence="2 3">CBS 675.73</strain>
    </source>
</reference>
<feature type="region of interest" description="Disordered" evidence="1">
    <location>
        <begin position="183"/>
        <end position="214"/>
    </location>
</feature>
<protein>
    <submittedName>
        <fullName evidence="2">Uncharacterized protein</fullName>
    </submittedName>
</protein>
<evidence type="ECO:0000313" key="2">
    <source>
        <dbReference type="EMBL" id="TPX75388.1"/>
    </source>
</evidence>
<dbReference type="GO" id="GO:0003677">
    <property type="term" value="F:DNA binding"/>
    <property type="evidence" value="ECO:0007669"/>
    <property type="project" value="TreeGrafter"/>
</dbReference>
<organism evidence="2 3">
    <name type="scientific">Chytriomyces confervae</name>
    <dbReference type="NCBI Taxonomy" id="246404"/>
    <lineage>
        <taxon>Eukaryota</taxon>
        <taxon>Fungi</taxon>
        <taxon>Fungi incertae sedis</taxon>
        <taxon>Chytridiomycota</taxon>
        <taxon>Chytridiomycota incertae sedis</taxon>
        <taxon>Chytridiomycetes</taxon>
        <taxon>Chytridiales</taxon>
        <taxon>Chytriomycetaceae</taxon>
        <taxon>Chytriomyces</taxon>
    </lineage>
</organism>